<feature type="region of interest" description="Disordered" evidence="1">
    <location>
        <begin position="66"/>
        <end position="114"/>
    </location>
</feature>
<keyword evidence="3" id="KW-1185">Reference proteome</keyword>
<name>A0A0V0SAI6_9BILA</name>
<dbReference type="EMBL" id="JYDL01000022">
    <property type="protein sequence ID" value="KRX23690.1"/>
    <property type="molecule type" value="Genomic_DNA"/>
</dbReference>
<protein>
    <submittedName>
        <fullName evidence="2">Uncharacterized protein</fullName>
    </submittedName>
</protein>
<reference evidence="2 3" key="1">
    <citation type="submission" date="2015-01" db="EMBL/GenBank/DDBJ databases">
        <title>Evolution of Trichinella species and genotypes.</title>
        <authorList>
            <person name="Korhonen P.K."/>
            <person name="Edoardo P."/>
            <person name="Giuseppe L.R."/>
            <person name="Gasser R.B."/>
        </authorList>
    </citation>
    <scope>NUCLEOTIDE SEQUENCE [LARGE SCALE GENOMIC DNA]</scope>
    <source>
        <strain evidence="2">ISS37</strain>
    </source>
</reference>
<dbReference type="Proteomes" id="UP000054630">
    <property type="component" value="Unassembled WGS sequence"/>
</dbReference>
<gene>
    <name evidence="2" type="ORF">T07_5227</name>
</gene>
<sequence>MVFIFSVIRRHVYLQCHQSTARRNKMGMHKVRIVSLSRKLISVSQGVSKQDGIVEVPEETLTATTISRSRRLERTGKKRHPLASSGKDFEAKELEEKKTEDMDRKAWHEETAVE</sequence>
<dbReference type="AlphaFoldDB" id="A0A0V0SAI6"/>
<comment type="caution">
    <text evidence="2">The sequence shown here is derived from an EMBL/GenBank/DDBJ whole genome shotgun (WGS) entry which is preliminary data.</text>
</comment>
<evidence type="ECO:0000256" key="1">
    <source>
        <dbReference type="SAM" id="MobiDB-lite"/>
    </source>
</evidence>
<feature type="compositionally biased region" description="Basic and acidic residues" evidence="1">
    <location>
        <begin position="87"/>
        <end position="114"/>
    </location>
</feature>
<proteinExistence type="predicted"/>
<accession>A0A0V0SAI6</accession>
<evidence type="ECO:0000313" key="2">
    <source>
        <dbReference type="EMBL" id="KRX23690.1"/>
    </source>
</evidence>
<evidence type="ECO:0000313" key="3">
    <source>
        <dbReference type="Proteomes" id="UP000054630"/>
    </source>
</evidence>
<organism evidence="2 3">
    <name type="scientific">Trichinella nelsoni</name>
    <dbReference type="NCBI Taxonomy" id="6336"/>
    <lineage>
        <taxon>Eukaryota</taxon>
        <taxon>Metazoa</taxon>
        <taxon>Ecdysozoa</taxon>
        <taxon>Nematoda</taxon>
        <taxon>Enoplea</taxon>
        <taxon>Dorylaimia</taxon>
        <taxon>Trichinellida</taxon>
        <taxon>Trichinellidae</taxon>
        <taxon>Trichinella</taxon>
    </lineage>
</organism>